<keyword evidence="2" id="KW-1185">Reference proteome</keyword>
<dbReference type="Proteomes" id="UP000092993">
    <property type="component" value="Unassembled WGS sequence"/>
</dbReference>
<reference evidence="1 2" key="1">
    <citation type="submission" date="2016-03" db="EMBL/GenBank/DDBJ databases">
        <title>Whole genome sequencing of Grifola frondosa 9006-11.</title>
        <authorList>
            <person name="Min B."/>
            <person name="Park H."/>
            <person name="Kim J.-G."/>
            <person name="Cho H."/>
            <person name="Oh Y.-L."/>
            <person name="Kong W.-S."/>
            <person name="Choi I.-G."/>
        </authorList>
    </citation>
    <scope>NUCLEOTIDE SEQUENCE [LARGE SCALE GENOMIC DNA]</scope>
    <source>
        <strain evidence="1 2">9006-11</strain>
    </source>
</reference>
<accession>A0A1C7MBL8</accession>
<gene>
    <name evidence="1" type="ORF">A0H81_05626</name>
</gene>
<protein>
    <submittedName>
        <fullName evidence="1">Uncharacterized protein</fullName>
    </submittedName>
</protein>
<comment type="caution">
    <text evidence="1">The sequence shown here is derived from an EMBL/GenBank/DDBJ whole genome shotgun (WGS) entry which is preliminary data.</text>
</comment>
<sequence length="178" mass="19626">MTIDWLRTIAPNIAIIGSSPPRLRSTNTCGVCEWRRYHAESLSAASCVPSGLSSLPAVGKYHTAFARRCSTISASVLYESPNEIHRPLPYSDLQDPLCMHAASSRSASRASLVSGTMSCSVAVSVFLPRLIPKACPCRRRMSFGRVADRCCRKLFRLSMHCLPSILVVVRVAYRMDSY</sequence>
<name>A0A1C7MBL8_GRIFR</name>
<dbReference type="AlphaFoldDB" id="A0A1C7MBL8"/>
<organism evidence="1 2">
    <name type="scientific">Grifola frondosa</name>
    <name type="common">Maitake</name>
    <name type="synonym">Polyporus frondosus</name>
    <dbReference type="NCBI Taxonomy" id="5627"/>
    <lineage>
        <taxon>Eukaryota</taxon>
        <taxon>Fungi</taxon>
        <taxon>Dikarya</taxon>
        <taxon>Basidiomycota</taxon>
        <taxon>Agaricomycotina</taxon>
        <taxon>Agaricomycetes</taxon>
        <taxon>Polyporales</taxon>
        <taxon>Grifolaceae</taxon>
        <taxon>Grifola</taxon>
    </lineage>
</organism>
<proteinExistence type="predicted"/>
<evidence type="ECO:0000313" key="2">
    <source>
        <dbReference type="Proteomes" id="UP000092993"/>
    </source>
</evidence>
<evidence type="ECO:0000313" key="1">
    <source>
        <dbReference type="EMBL" id="OBZ74290.1"/>
    </source>
</evidence>
<dbReference type="EMBL" id="LUGG01000005">
    <property type="protein sequence ID" value="OBZ74290.1"/>
    <property type="molecule type" value="Genomic_DNA"/>
</dbReference>